<dbReference type="NCBIfam" id="NF001756">
    <property type="entry name" value="PRK00484.1"/>
    <property type="match status" value="1"/>
</dbReference>
<dbReference type="Proteomes" id="UP000034705">
    <property type="component" value="Unassembled WGS sequence"/>
</dbReference>
<accession>A0A0G1PHN3</accession>
<protein>
    <recommendedName>
        <fullName evidence="7">Lysine--tRNA ligase</fullName>
        <ecNumber evidence="7">6.1.1.6</ecNumber>
    </recommendedName>
    <alternativeName>
        <fullName evidence="7">Lysyl-tRNA synthetase</fullName>
        <shortName evidence="7">LysRS</shortName>
    </alternativeName>
</protein>
<evidence type="ECO:0000256" key="7">
    <source>
        <dbReference type="HAMAP-Rule" id="MF_00252"/>
    </source>
</evidence>
<evidence type="ECO:0000256" key="4">
    <source>
        <dbReference type="ARBA" id="ARBA00022840"/>
    </source>
</evidence>
<evidence type="ECO:0000256" key="8">
    <source>
        <dbReference type="RuleBase" id="RU000336"/>
    </source>
</evidence>
<evidence type="ECO:0000313" key="10">
    <source>
        <dbReference type="EMBL" id="KKU32289.1"/>
    </source>
</evidence>
<keyword evidence="3 7" id="KW-0547">Nucleotide-binding</keyword>
<keyword evidence="7" id="KW-0648">Protein biosynthesis</keyword>
<comment type="subcellular location">
    <subcellularLocation>
        <location evidence="7">Cytoplasm</location>
    </subcellularLocation>
</comment>
<keyword evidence="2 7" id="KW-0479">Metal-binding</keyword>
<dbReference type="EC" id="6.1.1.6" evidence="7"/>
<dbReference type="Pfam" id="PF00152">
    <property type="entry name" value="tRNA-synt_2"/>
    <property type="match status" value="1"/>
</dbReference>
<dbReference type="InterPro" id="IPR012340">
    <property type="entry name" value="NA-bd_OB-fold"/>
</dbReference>
<keyword evidence="1 7" id="KW-0436">Ligase</keyword>
<dbReference type="PANTHER" id="PTHR42918:SF15">
    <property type="entry name" value="LYSINE--TRNA LIGASE, CHLOROPLASTIC_MITOCHONDRIAL"/>
    <property type="match status" value="1"/>
</dbReference>
<dbReference type="SUPFAM" id="SSF50249">
    <property type="entry name" value="Nucleic acid-binding proteins"/>
    <property type="match status" value="1"/>
</dbReference>
<dbReference type="Pfam" id="PF01336">
    <property type="entry name" value="tRNA_anti-codon"/>
    <property type="match status" value="1"/>
</dbReference>
<proteinExistence type="inferred from homology"/>
<evidence type="ECO:0000256" key="2">
    <source>
        <dbReference type="ARBA" id="ARBA00022723"/>
    </source>
</evidence>
<comment type="caution">
    <text evidence="10">The sequence shown here is derived from an EMBL/GenBank/DDBJ whole genome shotgun (WGS) entry which is preliminary data.</text>
</comment>
<dbReference type="PROSITE" id="PS50862">
    <property type="entry name" value="AA_TRNA_LIGASE_II"/>
    <property type="match status" value="1"/>
</dbReference>
<dbReference type="EMBL" id="LCMG01000020">
    <property type="protein sequence ID" value="KKU32289.1"/>
    <property type="molecule type" value="Genomic_DNA"/>
</dbReference>
<dbReference type="Gene3D" id="3.30.930.10">
    <property type="entry name" value="Bira Bifunctional Protein, Domain 2"/>
    <property type="match status" value="1"/>
</dbReference>
<evidence type="ECO:0000256" key="5">
    <source>
        <dbReference type="ARBA" id="ARBA00023146"/>
    </source>
</evidence>
<dbReference type="SUPFAM" id="SSF55681">
    <property type="entry name" value="Class II aaRS and biotin synthetases"/>
    <property type="match status" value="1"/>
</dbReference>
<dbReference type="GO" id="GO:0005829">
    <property type="term" value="C:cytosol"/>
    <property type="evidence" value="ECO:0007669"/>
    <property type="project" value="TreeGrafter"/>
</dbReference>
<comment type="subunit">
    <text evidence="7">Homodimer.</text>
</comment>
<dbReference type="GO" id="GO:0000049">
    <property type="term" value="F:tRNA binding"/>
    <property type="evidence" value="ECO:0007669"/>
    <property type="project" value="TreeGrafter"/>
</dbReference>
<evidence type="ECO:0000256" key="6">
    <source>
        <dbReference type="ARBA" id="ARBA00048573"/>
    </source>
</evidence>
<evidence type="ECO:0000256" key="1">
    <source>
        <dbReference type="ARBA" id="ARBA00022598"/>
    </source>
</evidence>
<keyword evidence="4 7" id="KW-0067">ATP-binding</keyword>
<dbReference type="PATRIC" id="fig|1619001.3.peg.815"/>
<comment type="catalytic activity">
    <reaction evidence="6 7 8">
        <text>tRNA(Lys) + L-lysine + ATP = L-lysyl-tRNA(Lys) + AMP + diphosphate</text>
        <dbReference type="Rhea" id="RHEA:20792"/>
        <dbReference type="Rhea" id="RHEA-COMP:9696"/>
        <dbReference type="Rhea" id="RHEA-COMP:9697"/>
        <dbReference type="ChEBI" id="CHEBI:30616"/>
        <dbReference type="ChEBI" id="CHEBI:32551"/>
        <dbReference type="ChEBI" id="CHEBI:33019"/>
        <dbReference type="ChEBI" id="CHEBI:78442"/>
        <dbReference type="ChEBI" id="CHEBI:78529"/>
        <dbReference type="ChEBI" id="CHEBI:456215"/>
        <dbReference type="EC" id="6.1.1.6"/>
    </reaction>
</comment>
<dbReference type="PRINTS" id="PR00982">
    <property type="entry name" value="TRNASYNTHLYS"/>
</dbReference>
<keyword evidence="7" id="KW-0963">Cytoplasm</keyword>
<dbReference type="InterPro" id="IPR045864">
    <property type="entry name" value="aa-tRNA-synth_II/BPL/LPL"/>
</dbReference>
<feature type="binding site" evidence="7">
    <location>
        <position position="407"/>
    </location>
    <ligand>
        <name>Mg(2+)</name>
        <dbReference type="ChEBI" id="CHEBI:18420"/>
        <label>1</label>
    </ligand>
</feature>
<dbReference type="NCBIfam" id="TIGR00499">
    <property type="entry name" value="lysS_bact"/>
    <property type="match status" value="1"/>
</dbReference>
<dbReference type="Gene3D" id="2.40.50.140">
    <property type="entry name" value="Nucleic acid-binding proteins"/>
    <property type="match status" value="1"/>
</dbReference>
<feature type="domain" description="Aminoacyl-transfer RNA synthetases class-II family profile" evidence="9">
    <location>
        <begin position="169"/>
        <end position="488"/>
    </location>
</feature>
<dbReference type="InterPro" id="IPR004365">
    <property type="entry name" value="NA-bd_OB_tRNA"/>
</dbReference>
<evidence type="ECO:0000259" key="9">
    <source>
        <dbReference type="PROSITE" id="PS50862"/>
    </source>
</evidence>
<reference evidence="10 11" key="1">
    <citation type="journal article" date="2015" name="Nature">
        <title>rRNA introns, odd ribosomes, and small enigmatic genomes across a large radiation of phyla.</title>
        <authorList>
            <person name="Brown C.T."/>
            <person name="Hug L.A."/>
            <person name="Thomas B.C."/>
            <person name="Sharon I."/>
            <person name="Castelle C.J."/>
            <person name="Singh A."/>
            <person name="Wilkins M.J."/>
            <person name="Williams K.H."/>
            <person name="Banfield J.F."/>
        </authorList>
    </citation>
    <scope>NUCLEOTIDE SEQUENCE [LARGE SCALE GENOMIC DNA]</scope>
</reference>
<dbReference type="InterPro" id="IPR004364">
    <property type="entry name" value="Aa-tRNA-synt_II"/>
</dbReference>
<feature type="binding site" evidence="7">
    <location>
        <position position="407"/>
    </location>
    <ligand>
        <name>Mg(2+)</name>
        <dbReference type="ChEBI" id="CHEBI:18420"/>
        <label>2</label>
    </ligand>
</feature>
<sequence length="494" mass="56530">MIQEEQQRRERLAHLREIGQNPYPARVKRDLSIQKFLKDFEDLTASQKKVSLVGRLRSLRKHGGLTFLTLDDGSGAVQIVCTKDALSEDVYATFGKTVDVADFLEVTGHPFLTQKGERSLKITHYQIITKTLLPLPEKWHGLCDVETRYRQRYLDLIMNTEVKQKMMQRSLIITAIRTVMQTKGFIEVETPTLQPIYGGGFARPFKTHHHTLDADFYLRISDEMYLKRLLVGGFEKVYEITKVFRNEGMDRDHNPEFTMFEAQVAYEDYRYGMDLFEEIFETSAKTVLGTTQIVHEDMVIDVKRPWPRLTLVESVQSIGGVDVSHWQNADEAKKELAKKLPTNKGTELERMHTIGEIIAFAFEELVEEKLLQPTIIYDYPVEVSPLAKKGVDPRFSERFEAFALGSEIGNNYSELNDPLDLTQRFIEEKKKAEAGFEEAHQTDLDYLEAIKHGMPPACGLGIGIDRMVMLLTGSSNIKEVILFPTLRPLDTDAS</sequence>
<feature type="binding site" evidence="7">
    <location>
        <position position="400"/>
    </location>
    <ligand>
        <name>Mg(2+)</name>
        <dbReference type="ChEBI" id="CHEBI:18420"/>
        <label>1</label>
    </ligand>
</feature>
<dbReference type="AlphaFoldDB" id="A0A0G1PHN3"/>
<dbReference type="InterPro" id="IPR044136">
    <property type="entry name" value="Lys-tRNA-ligase_II_N"/>
</dbReference>
<dbReference type="GO" id="GO:0006430">
    <property type="term" value="P:lysyl-tRNA aminoacylation"/>
    <property type="evidence" value="ECO:0007669"/>
    <property type="project" value="UniProtKB-UniRule"/>
</dbReference>
<evidence type="ECO:0000256" key="3">
    <source>
        <dbReference type="ARBA" id="ARBA00022741"/>
    </source>
</evidence>
<keyword evidence="7 8" id="KW-0460">Magnesium</keyword>
<gene>
    <name evidence="7" type="primary">lysS</name>
    <name evidence="10" type="ORF">UX45_C0020G0017</name>
</gene>
<comment type="cofactor">
    <cofactor evidence="7 8">
        <name>Mg(2+)</name>
        <dbReference type="ChEBI" id="CHEBI:18420"/>
    </cofactor>
    <text evidence="7 8">Binds 3 Mg(2+) ions per subunit.</text>
</comment>
<comment type="similarity">
    <text evidence="7">Belongs to the class-II aminoacyl-tRNA synthetase family.</text>
</comment>
<dbReference type="PANTHER" id="PTHR42918">
    <property type="entry name" value="LYSYL-TRNA SYNTHETASE"/>
    <property type="match status" value="1"/>
</dbReference>
<dbReference type="GO" id="GO:0000287">
    <property type="term" value="F:magnesium ion binding"/>
    <property type="evidence" value="ECO:0007669"/>
    <property type="project" value="UniProtKB-UniRule"/>
</dbReference>
<dbReference type="GO" id="GO:0004824">
    <property type="term" value="F:lysine-tRNA ligase activity"/>
    <property type="evidence" value="ECO:0007669"/>
    <property type="project" value="UniProtKB-UniRule"/>
</dbReference>
<dbReference type="InterPro" id="IPR002313">
    <property type="entry name" value="Lys-tRNA-ligase_II"/>
</dbReference>
<evidence type="ECO:0000313" key="11">
    <source>
        <dbReference type="Proteomes" id="UP000034705"/>
    </source>
</evidence>
<dbReference type="HAMAP" id="MF_00252">
    <property type="entry name" value="Lys_tRNA_synth_class2"/>
    <property type="match status" value="1"/>
</dbReference>
<dbReference type="CDD" id="cd04322">
    <property type="entry name" value="LysRS_N"/>
    <property type="match status" value="1"/>
</dbReference>
<dbReference type="InterPro" id="IPR006195">
    <property type="entry name" value="aa-tRNA-synth_II"/>
</dbReference>
<keyword evidence="5 7" id="KW-0030">Aminoacyl-tRNA synthetase</keyword>
<organism evidence="10 11">
    <name type="scientific">Candidatus Uhrbacteria bacterium GW2011_GWF2_46_218</name>
    <dbReference type="NCBI Taxonomy" id="1619001"/>
    <lineage>
        <taxon>Bacteria</taxon>
        <taxon>Candidatus Uhriibacteriota</taxon>
    </lineage>
</organism>
<dbReference type="GO" id="GO:0005524">
    <property type="term" value="F:ATP binding"/>
    <property type="evidence" value="ECO:0007669"/>
    <property type="project" value="UniProtKB-UniRule"/>
</dbReference>
<name>A0A0G1PHN3_9BACT</name>
<dbReference type="InterPro" id="IPR018149">
    <property type="entry name" value="Lys-tRNA-synth_II_C"/>
</dbReference>